<keyword evidence="2" id="KW-0808">Transferase</keyword>
<evidence type="ECO:0000313" key="6">
    <source>
        <dbReference type="EMBL" id="GAT54543.1"/>
    </source>
</evidence>
<evidence type="ECO:0000256" key="1">
    <source>
        <dbReference type="ARBA" id="ARBA00022603"/>
    </source>
</evidence>
<evidence type="ECO:0000259" key="5">
    <source>
        <dbReference type="Pfam" id="PF08100"/>
    </source>
</evidence>
<keyword evidence="1 6" id="KW-0489">Methyltransferase</keyword>
<dbReference type="GO" id="GO:0008168">
    <property type="term" value="F:methyltransferase activity"/>
    <property type="evidence" value="ECO:0007669"/>
    <property type="project" value="UniProtKB-KW"/>
</dbReference>
<dbReference type="SUPFAM" id="SSF46785">
    <property type="entry name" value="Winged helix' DNA-binding domain"/>
    <property type="match status" value="1"/>
</dbReference>
<accession>A0ABQ0LTU7</accession>
<protein>
    <submittedName>
        <fullName evidence="6">S-adenosyl-L-methionine-dependent methyltransferase</fullName>
    </submittedName>
</protein>
<dbReference type="PANTHER" id="PTHR43712">
    <property type="entry name" value="PUTATIVE (AFU_ORTHOLOGUE AFUA_4G14580)-RELATED"/>
    <property type="match status" value="1"/>
</dbReference>
<dbReference type="PANTHER" id="PTHR43712:SF2">
    <property type="entry name" value="O-METHYLTRANSFERASE CICE"/>
    <property type="match status" value="1"/>
</dbReference>
<keyword evidence="7" id="KW-1185">Reference proteome</keyword>
<dbReference type="SUPFAM" id="SSF53335">
    <property type="entry name" value="S-adenosyl-L-methionine-dependent methyltransferases"/>
    <property type="match status" value="1"/>
</dbReference>
<sequence length="484" mass="52297">METLRALSNIIAAEVSTLEERYCAASLSPPCLESATFEPQLPAEVLRLSDPAVARAIHLIVAATGQLAAAVRDPVVTLLNAAHAFEISSSMRVAGELNVVEILRDAGEQGLHVNDIAQFSGSDPKVLARVLRLLASHHIFREVSLDVFANNRVSAALDKGKSVQDLFGKPKERWNDCPGLPALVEFLADDCFKTSAYLADTIHDPHAAPGPIPHMRAFNTPLNMFQWFEAPEQEQRLRRFGVAMRGTGEEEPVDTILKGFDWGALPSGSTVVDVGGGIGTFGIRIAKAHPQLKIVTQDRASVIEHATANWKTFLPSAVKSGSALFQAHSFLEPQPAENDGAVSVFMMRQIVHDWPDDVIVTMLTHLRAVAAPTTKLLIVDAIVEPACAVSSSIVSNNFNYTKVPELKDLPIKGHAELPPYPLLANAGVAGAPLHYYDMTVNNLLGGGERTLDGFHEVCAKSGWKITSATHVEQTVRAFIVAEPI</sequence>
<evidence type="ECO:0000259" key="4">
    <source>
        <dbReference type="Pfam" id="PF00891"/>
    </source>
</evidence>
<proteinExistence type="predicted"/>
<dbReference type="Gene3D" id="1.10.10.10">
    <property type="entry name" value="Winged helix-like DNA-binding domain superfamily/Winged helix DNA-binding domain"/>
    <property type="match status" value="1"/>
</dbReference>
<dbReference type="InterPro" id="IPR036388">
    <property type="entry name" value="WH-like_DNA-bd_sf"/>
</dbReference>
<feature type="domain" description="O-methyltransferase dimerisation" evidence="5">
    <location>
        <begin position="81"/>
        <end position="157"/>
    </location>
</feature>
<dbReference type="Pfam" id="PF00891">
    <property type="entry name" value="Methyltransf_2"/>
    <property type="match status" value="1"/>
</dbReference>
<keyword evidence="3" id="KW-0949">S-adenosyl-L-methionine</keyword>
<dbReference type="EMBL" id="DF848688">
    <property type="protein sequence ID" value="GAT54543.1"/>
    <property type="molecule type" value="Genomic_DNA"/>
</dbReference>
<dbReference type="PROSITE" id="PS51683">
    <property type="entry name" value="SAM_OMT_II"/>
    <property type="match status" value="1"/>
</dbReference>
<dbReference type="InterPro" id="IPR012967">
    <property type="entry name" value="COMT_dimerisation"/>
</dbReference>
<name>A0ABQ0LTU7_MYCCL</name>
<reference evidence="6" key="1">
    <citation type="submission" date="2014-09" db="EMBL/GenBank/DDBJ databases">
        <title>Genome sequence of the luminous mushroom Mycena chlorophos for searching fungal bioluminescence genes.</title>
        <authorList>
            <person name="Tanaka Y."/>
            <person name="Kasuga D."/>
            <person name="Oba Y."/>
            <person name="Hase S."/>
            <person name="Sato K."/>
            <person name="Oba Y."/>
            <person name="Sakakibara Y."/>
        </authorList>
    </citation>
    <scope>NUCLEOTIDE SEQUENCE</scope>
</reference>
<dbReference type="InterPro" id="IPR001077">
    <property type="entry name" value="COMT_C"/>
</dbReference>
<dbReference type="Pfam" id="PF08100">
    <property type="entry name" value="Dimerisation"/>
    <property type="match status" value="1"/>
</dbReference>
<dbReference type="InterPro" id="IPR036390">
    <property type="entry name" value="WH_DNA-bd_sf"/>
</dbReference>
<evidence type="ECO:0000313" key="7">
    <source>
        <dbReference type="Proteomes" id="UP000815677"/>
    </source>
</evidence>
<organism evidence="6 7">
    <name type="scientific">Mycena chlorophos</name>
    <name type="common">Agaric fungus</name>
    <name type="synonym">Agaricus chlorophos</name>
    <dbReference type="NCBI Taxonomy" id="658473"/>
    <lineage>
        <taxon>Eukaryota</taxon>
        <taxon>Fungi</taxon>
        <taxon>Dikarya</taxon>
        <taxon>Basidiomycota</taxon>
        <taxon>Agaricomycotina</taxon>
        <taxon>Agaricomycetes</taxon>
        <taxon>Agaricomycetidae</taxon>
        <taxon>Agaricales</taxon>
        <taxon>Marasmiineae</taxon>
        <taxon>Mycenaceae</taxon>
        <taxon>Mycena</taxon>
    </lineage>
</organism>
<dbReference type="InterPro" id="IPR029063">
    <property type="entry name" value="SAM-dependent_MTases_sf"/>
</dbReference>
<gene>
    <name evidence="6" type="ORF">MCHLO_11390</name>
</gene>
<dbReference type="Gene3D" id="3.40.50.150">
    <property type="entry name" value="Vaccinia Virus protein VP39"/>
    <property type="match status" value="1"/>
</dbReference>
<dbReference type="InterPro" id="IPR016461">
    <property type="entry name" value="COMT-like"/>
</dbReference>
<dbReference type="Proteomes" id="UP000815677">
    <property type="component" value="Unassembled WGS sequence"/>
</dbReference>
<evidence type="ECO:0000256" key="3">
    <source>
        <dbReference type="ARBA" id="ARBA00022691"/>
    </source>
</evidence>
<feature type="domain" description="O-methyltransferase C-terminal" evidence="4">
    <location>
        <begin position="197"/>
        <end position="385"/>
    </location>
</feature>
<dbReference type="GO" id="GO:0032259">
    <property type="term" value="P:methylation"/>
    <property type="evidence" value="ECO:0007669"/>
    <property type="project" value="UniProtKB-KW"/>
</dbReference>
<evidence type="ECO:0000256" key="2">
    <source>
        <dbReference type="ARBA" id="ARBA00022679"/>
    </source>
</evidence>